<protein>
    <recommendedName>
        <fullName evidence="4">DUF2474 domain-containing protein</fullName>
    </recommendedName>
</protein>
<evidence type="ECO:0008006" key="4">
    <source>
        <dbReference type="Google" id="ProtNLM"/>
    </source>
</evidence>
<reference evidence="2 3" key="1">
    <citation type="submission" date="2016-11" db="EMBL/GenBank/DDBJ databases">
        <authorList>
            <person name="Jaros S."/>
            <person name="Januszkiewicz K."/>
            <person name="Wedrychowicz H."/>
        </authorList>
    </citation>
    <scope>NUCLEOTIDE SEQUENCE [LARGE SCALE GENOMIC DNA]</scope>
    <source>
        <strain evidence="2 3">CGMCC 1.10190</strain>
    </source>
</reference>
<keyword evidence="1" id="KW-1133">Transmembrane helix</keyword>
<dbReference type="Proteomes" id="UP000184226">
    <property type="component" value="Unassembled WGS sequence"/>
</dbReference>
<evidence type="ECO:0000313" key="2">
    <source>
        <dbReference type="EMBL" id="SHG88224.1"/>
    </source>
</evidence>
<sequence length="51" mass="5561">MPQPPKKDRPSWGSRVAWLIGIWAASIGVLAIAAYLLRLLMNWAGMTAGHS</sequence>
<keyword evidence="1" id="KW-0812">Transmembrane</keyword>
<name>A0A1M5NF69_9BURK</name>
<dbReference type="AlphaFoldDB" id="A0A1M5NF69"/>
<dbReference type="InterPro" id="IPR018895">
    <property type="entry name" value="DUF2474"/>
</dbReference>
<organism evidence="2 3">
    <name type="scientific">Pollutimonas bauzanensis</name>
    <dbReference type="NCBI Taxonomy" id="658167"/>
    <lineage>
        <taxon>Bacteria</taxon>
        <taxon>Pseudomonadati</taxon>
        <taxon>Pseudomonadota</taxon>
        <taxon>Betaproteobacteria</taxon>
        <taxon>Burkholderiales</taxon>
        <taxon>Alcaligenaceae</taxon>
        <taxon>Pollutimonas</taxon>
    </lineage>
</organism>
<keyword evidence="3" id="KW-1185">Reference proteome</keyword>
<gene>
    <name evidence="2" type="ORF">SAMN04488135_101510</name>
</gene>
<dbReference type="Pfam" id="PF10617">
    <property type="entry name" value="DUF2474"/>
    <property type="match status" value="1"/>
</dbReference>
<dbReference type="OrthoDB" id="6199137at2"/>
<dbReference type="STRING" id="658167.SAMN04488135_101510"/>
<accession>A0A1M5NF69</accession>
<evidence type="ECO:0000313" key="3">
    <source>
        <dbReference type="Proteomes" id="UP000184226"/>
    </source>
</evidence>
<feature type="transmembrane region" description="Helical" evidence="1">
    <location>
        <begin position="16"/>
        <end position="37"/>
    </location>
</feature>
<dbReference type="EMBL" id="FQXE01000001">
    <property type="protein sequence ID" value="SHG88224.1"/>
    <property type="molecule type" value="Genomic_DNA"/>
</dbReference>
<evidence type="ECO:0000256" key="1">
    <source>
        <dbReference type="SAM" id="Phobius"/>
    </source>
</evidence>
<dbReference type="RefSeq" id="WP_073101480.1">
    <property type="nucleotide sequence ID" value="NZ_FQXE01000001.1"/>
</dbReference>
<keyword evidence="1" id="KW-0472">Membrane</keyword>
<proteinExistence type="predicted"/>